<organism evidence="2 3">
    <name type="scientific">Paspalum notatum var. saurae</name>
    <dbReference type="NCBI Taxonomy" id="547442"/>
    <lineage>
        <taxon>Eukaryota</taxon>
        <taxon>Viridiplantae</taxon>
        <taxon>Streptophyta</taxon>
        <taxon>Embryophyta</taxon>
        <taxon>Tracheophyta</taxon>
        <taxon>Spermatophyta</taxon>
        <taxon>Magnoliopsida</taxon>
        <taxon>Liliopsida</taxon>
        <taxon>Poales</taxon>
        <taxon>Poaceae</taxon>
        <taxon>PACMAD clade</taxon>
        <taxon>Panicoideae</taxon>
        <taxon>Andropogonodae</taxon>
        <taxon>Paspaleae</taxon>
        <taxon>Paspalinae</taxon>
        <taxon>Paspalum</taxon>
    </lineage>
</organism>
<gene>
    <name evidence="2" type="ORF">U9M48_004359</name>
</gene>
<evidence type="ECO:0000256" key="1">
    <source>
        <dbReference type="SAM" id="MobiDB-lite"/>
    </source>
</evidence>
<dbReference type="PANTHER" id="PTHR33157">
    <property type="entry name" value="AUTONOMOUS TRANSPOSABLE ELEMENT EN-1 MOSAIC PROTEIN-RELATED"/>
    <property type="match status" value="1"/>
</dbReference>
<protein>
    <recommendedName>
        <fullName evidence="4">Transposase</fullName>
    </recommendedName>
</protein>
<dbReference type="PANTHER" id="PTHR33157:SF14">
    <property type="entry name" value="AUTONOMOUS TRANSPOSABLE ELEMENT EN-1 MOSAIC PROTEIN"/>
    <property type="match status" value="1"/>
</dbReference>
<feature type="compositionally biased region" description="Acidic residues" evidence="1">
    <location>
        <begin position="15"/>
        <end position="36"/>
    </location>
</feature>
<dbReference type="InterPro" id="IPR004252">
    <property type="entry name" value="Probable_transposase_24"/>
</dbReference>
<feature type="compositionally biased region" description="Basic and acidic residues" evidence="1">
    <location>
        <begin position="305"/>
        <end position="323"/>
    </location>
</feature>
<feature type="region of interest" description="Disordered" evidence="1">
    <location>
        <begin position="1"/>
        <end position="46"/>
    </location>
</feature>
<feature type="non-terminal residue" evidence="2">
    <location>
        <position position="1"/>
    </location>
</feature>
<feature type="compositionally biased region" description="Polar residues" evidence="1">
    <location>
        <begin position="364"/>
        <end position="381"/>
    </location>
</feature>
<name>A0AAQ3PT45_PASNO</name>
<sequence>MAAQEKAEEQAPQEQAEEEAPQEEVEEEAPPEDPMGEGDVAGGSSSVRQFRFRSCNSVPKRPAERMLIRPRGEWQWEDVTWDGVGRHSKLRYRLEDEDDIEVLRSVRRHFCRAAEMVIDDAFYNARISAVYQYYKRIKVENMSKKKGASQIYLTEQRYLQVSVDWIVKDMEAWRWLAKKRSTPEWFASSKSHRENRGKAGPRHRFGADGHYILARRMEHESGVPPSFMDVFVRGHRGPDPTNPEVLCTEAAREKMMAYGEKMTQRHGPDFDWRYAFGTGVVDYDQSISRARSSGSSSGSSRSSRTARDTQAEEEARAAREETRQATQTVERLTNMTAYMASYLQDITARLGPDVNLPPFCPPQMSSQQVGATTPGLATTSGVDDGTTGLPATSRVDDGTPGLPDTSGVDGTAGLSASFEVDGSAGLSATSQLDGTARLPASSGMDDTSGLLATFGVDASCCTTLQPMDAINSSELWII</sequence>
<dbReference type="AlphaFoldDB" id="A0AAQ3PT45"/>
<dbReference type="Proteomes" id="UP001341281">
    <property type="component" value="Chromosome 01"/>
</dbReference>
<proteinExistence type="predicted"/>
<feature type="region of interest" description="Disordered" evidence="1">
    <location>
        <begin position="289"/>
        <end position="329"/>
    </location>
</feature>
<dbReference type="InterPro" id="IPR039266">
    <property type="entry name" value="EN-1/SPM"/>
</dbReference>
<dbReference type="GO" id="GO:0032196">
    <property type="term" value="P:transposition"/>
    <property type="evidence" value="ECO:0007669"/>
    <property type="project" value="InterPro"/>
</dbReference>
<evidence type="ECO:0000313" key="2">
    <source>
        <dbReference type="EMBL" id="WVZ53413.1"/>
    </source>
</evidence>
<feature type="compositionally biased region" description="Low complexity" evidence="1">
    <location>
        <begin position="289"/>
        <end position="303"/>
    </location>
</feature>
<dbReference type="Pfam" id="PF03004">
    <property type="entry name" value="Transposase_24"/>
    <property type="match status" value="1"/>
</dbReference>
<keyword evidence="3" id="KW-1185">Reference proteome</keyword>
<evidence type="ECO:0000313" key="3">
    <source>
        <dbReference type="Proteomes" id="UP001341281"/>
    </source>
</evidence>
<dbReference type="EMBL" id="CP144745">
    <property type="protein sequence ID" value="WVZ53413.1"/>
    <property type="molecule type" value="Genomic_DNA"/>
</dbReference>
<reference evidence="2 3" key="1">
    <citation type="submission" date="2024-02" db="EMBL/GenBank/DDBJ databases">
        <title>High-quality chromosome-scale genome assembly of Pensacola bahiagrass (Paspalum notatum Flugge var. saurae).</title>
        <authorList>
            <person name="Vega J.M."/>
            <person name="Podio M."/>
            <person name="Orjuela J."/>
            <person name="Siena L.A."/>
            <person name="Pessino S.C."/>
            <person name="Combes M.C."/>
            <person name="Mariac C."/>
            <person name="Albertini E."/>
            <person name="Pupilli F."/>
            <person name="Ortiz J.P.A."/>
            <person name="Leblanc O."/>
        </authorList>
    </citation>
    <scope>NUCLEOTIDE SEQUENCE [LARGE SCALE GENOMIC DNA]</scope>
    <source>
        <strain evidence="2">R1</strain>
        <tissue evidence="2">Leaf</tissue>
    </source>
</reference>
<feature type="region of interest" description="Disordered" evidence="1">
    <location>
        <begin position="364"/>
        <end position="413"/>
    </location>
</feature>
<accession>A0AAQ3PT45</accession>
<evidence type="ECO:0008006" key="4">
    <source>
        <dbReference type="Google" id="ProtNLM"/>
    </source>
</evidence>